<keyword evidence="3" id="KW-1185">Reference proteome</keyword>
<evidence type="ECO:0000256" key="1">
    <source>
        <dbReference type="SAM" id="Phobius"/>
    </source>
</evidence>
<feature type="transmembrane region" description="Helical" evidence="1">
    <location>
        <begin position="47"/>
        <end position="69"/>
    </location>
</feature>
<dbReference type="Proteomes" id="UP000661507">
    <property type="component" value="Unassembled WGS sequence"/>
</dbReference>
<proteinExistence type="predicted"/>
<organism evidence="2 3">
    <name type="scientific">Neoroseomonas lacus</name>
    <dbReference type="NCBI Taxonomy" id="287609"/>
    <lineage>
        <taxon>Bacteria</taxon>
        <taxon>Pseudomonadati</taxon>
        <taxon>Pseudomonadota</taxon>
        <taxon>Alphaproteobacteria</taxon>
        <taxon>Acetobacterales</taxon>
        <taxon>Acetobacteraceae</taxon>
        <taxon>Neoroseomonas</taxon>
    </lineage>
</organism>
<reference evidence="2" key="1">
    <citation type="journal article" date="2014" name="Int. J. Syst. Evol. Microbiol.">
        <title>Complete genome sequence of Corynebacterium casei LMG S-19264T (=DSM 44701T), isolated from a smear-ripened cheese.</title>
        <authorList>
            <consortium name="US DOE Joint Genome Institute (JGI-PGF)"/>
            <person name="Walter F."/>
            <person name="Albersmeier A."/>
            <person name="Kalinowski J."/>
            <person name="Ruckert C."/>
        </authorList>
    </citation>
    <scope>NUCLEOTIDE SEQUENCE</scope>
    <source>
        <strain evidence="2">CGMCC 1.3617</strain>
    </source>
</reference>
<feature type="transmembrane region" description="Helical" evidence="1">
    <location>
        <begin position="21"/>
        <end position="41"/>
    </location>
</feature>
<keyword evidence="1" id="KW-0472">Membrane</keyword>
<name>A0A917NX59_9PROT</name>
<protein>
    <submittedName>
        <fullName evidence="2">Uncharacterized protein</fullName>
    </submittedName>
</protein>
<feature type="transmembrane region" description="Helical" evidence="1">
    <location>
        <begin position="81"/>
        <end position="98"/>
    </location>
</feature>
<dbReference type="EMBL" id="BMKW01000012">
    <property type="protein sequence ID" value="GGJ33790.1"/>
    <property type="molecule type" value="Genomic_DNA"/>
</dbReference>
<dbReference type="RefSeq" id="WP_188971325.1">
    <property type="nucleotide sequence ID" value="NZ_BMKW01000012.1"/>
</dbReference>
<reference evidence="2" key="2">
    <citation type="submission" date="2020-09" db="EMBL/GenBank/DDBJ databases">
        <authorList>
            <person name="Sun Q."/>
            <person name="Zhou Y."/>
        </authorList>
    </citation>
    <scope>NUCLEOTIDE SEQUENCE</scope>
    <source>
        <strain evidence="2">CGMCC 1.3617</strain>
    </source>
</reference>
<sequence length="99" mass="10631">MRRLNALWLGHLPLEVAFWNWAVIGGLAVNISTSLGFLVLVMQGQPIAALVVGYGLSVPYNIVAAVGVWRSAGRFSGPRHWAGLARLVTTFGMVILSVT</sequence>
<accession>A0A917NX59</accession>
<evidence type="ECO:0000313" key="3">
    <source>
        <dbReference type="Proteomes" id="UP000661507"/>
    </source>
</evidence>
<comment type="caution">
    <text evidence="2">The sequence shown here is derived from an EMBL/GenBank/DDBJ whole genome shotgun (WGS) entry which is preliminary data.</text>
</comment>
<evidence type="ECO:0000313" key="2">
    <source>
        <dbReference type="EMBL" id="GGJ33790.1"/>
    </source>
</evidence>
<keyword evidence="1" id="KW-1133">Transmembrane helix</keyword>
<gene>
    <name evidence="2" type="ORF">GCM10011320_46920</name>
</gene>
<dbReference type="AlphaFoldDB" id="A0A917NX59"/>
<keyword evidence="1" id="KW-0812">Transmembrane</keyword>